<evidence type="ECO:0000313" key="3">
    <source>
        <dbReference type="EMBL" id="EGG04699.1"/>
    </source>
</evidence>
<dbReference type="AlphaFoldDB" id="F4RSF9"/>
<dbReference type="GeneID" id="18923422"/>
<proteinExistence type="predicted"/>
<feature type="compositionally biased region" description="Basic and acidic residues" evidence="1">
    <location>
        <begin position="279"/>
        <end position="295"/>
    </location>
</feature>
<evidence type="ECO:0000256" key="1">
    <source>
        <dbReference type="SAM" id="MobiDB-lite"/>
    </source>
</evidence>
<sequence>MKKEAIKLIALPLTRPKPTESYGLIYLYHHNPNLNSNSNLTSTTTTNQQKAWVNRMTDFGAKQWLKMGTASKTNWKYKIYMTGEGLMDKIPFEEWAMKSIEPSAVPNTRLSNLEANHPEEKSIKSSESIDPIELLYPSLLGPSEKLIDWLKSTLRQKEPFHQKWMKYNLLMSPLTLPFAILPIVPNLPFFYLMWRAWSHWRAYRAIKYLNTMMSHGLIIPRQSKLLDKVYNESSLSKEGKDGMVLDTEMSLRLKEEFQWNEHCEREIERAIHQAHSRLKTNENRNENENEKEKTS</sequence>
<dbReference type="GO" id="GO:0005743">
    <property type="term" value="C:mitochondrial inner membrane"/>
    <property type="evidence" value="ECO:0007669"/>
    <property type="project" value="TreeGrafter"/>
</dbReference>
<feature type="transmembrane region" description="Helical" evidence="2">
    <location>
        <begin position="174"/>
        <end position="194"/>
    </location>
</feature>
<evidence type="ECO:0000256" key="2">
    <source>
        <dbReference type="SAM" id="Phobius"/>
    </source>
</evidence>
<accession>F4RSF9</accession>
<dbReference type="GO" id="GO:0006813">
    <property type="term" value="P:potassium ion transport"/>
    <property type="evidence" value="ECO:0007669"/>
    <property type="project" value="TreeGrafter"/>
</dbReference>
<feature type="region of interest" description="Disordered" evidence="1">
    <location>
        <begin position="272"/>
        <end position="295"/>
    </location>
</feature>
<dbReference type="VEuPathDB" id="FungiDB:MELLADRAFT_108242"/>
<name>F4RSF9_MELLP</name>
<dbReference type="GO" id="GO:1902600">
    <property type="term" value="P:proton transmembrane transport"/>
    <property type="evidence" value="ECO:0007669"/>
    <property type="project" value="TreeGrafter"/>
</dbReference>
<evidence type="ECO:0008006" key="5">
    <source>
        <dbReference type="Google" id="ProtNLM"/>
    </source>
</evidence>
<keyword evidence="2" id="KW-1133">Transmembrane helix</keyword>
<dbReference type="EMBL" id="GL883117">
    <property type="protein sequence ID" value="EGG04699.1"/>
    <property type="molecule type" value="Genomic_DNA"/>
</dbReference>
<dbReference type="InterPro" id="IPR018786">
    <property type="entry name" value="Mit_KHE1"/>
</dbReference>
<dbReference type="KEGG" id="mlr:MELLADRAFT_108242"/>
<dbReference type="Pfam" id="PF10173">
    <property type="entry name" value="Mit_KHE1"/>
    <property type="match status" value="1"/>
</dbReference>
<protein>
    <recommendedName>
        <fullName evidence="5">Mitochondrial K+-H+ exchange-related-domain-containing protein</fullName>
    </recommendedName>
</protein>
<reference evidence="4" key="1">
    <citation type="journal article" date="2011" name="Proc. Natl. Acad. Sci. U.S.A.">
        <title>Obligate biotrophy features unraveled by the genomic analysis of rust fungi.</title>
        <authorList>
            <person name="Duplessis S."/>
            <person name="Cuomo C.A."/>
            <person name="Lin Y.-C."/>
            <person name="Aerts A."/>
            <person name="Tisserant E."/>
            <person name="Veneault-Fourrey C."/>
            <person name="Joly D.L."/>
            <person name="Hacquard S."/>
            <person name="Amselem J."/>
            <person name="Cantarel B.L."/>
            <person name="Chiu R."/>
            <person name="Coutinho P.M."/>
            <person name="Feau N."/>
            <person name="Field M."/>
            <person name="Frey P."/>
            <person name="Gelhaye E."/>
            <person name="Goldberg J."/>
            <person name="Grabherr M.G."/>
            <person name="Kodira C.D."/>
            <person name="Kohler A."/>
            <person name="Kuees U."/>
            <person name="Lindquist E.A."/>
            <person name="Lucas S.M."/>
            <person name="Mago R."/>
            <person name="Mauceli E."/>
            <person name="Morin E."/>
            <person name="Murat C."/>
            <person name="Pangilinan J.L."/>
            <person name="Park R."/>
            <person name="Pearson M."/>
            <person name="Quesneville H."/>
            <person name="Rouhier N."/>
            <person name="Sakthikumar S."/>
            <person name="Salamov A.A."/>
            <person name="Schmutz J."/>
            <person name="Selles B."/>
            <person name="Shapiro H."/>
            <person name="Tanguay P."/>
            <person name="Tuskan G.A."/>
            <person name="Henrissat B."/>
            <person name="Van de Peer Y."/>
            <person name="Rouze P."/>
            <person name="Ellis J.G."/>
            <person name="Dodds P.N."/>
            <person name="Schein J.E."/>
            <person name="Zhong S."/>
            <person name="Hamelin R.C."/>
            <person name="Grigoriev I.V."/>
            <person name="Szabo L.J."/>
            <person name="Martin F."/>
        </authorList>
    </citation>
    <scope>NUCLEOTIDE SEQUENCE [LARGE SCALE GENOMIC DNA]</scope>
    <source>
        <strain evidence="4">98AG31 / pathotype 3-4-7</strain>
    </source>
</reference>
<evidence type="ECO:0000313" key="4">
    <source>
        <dbReference type="Proteomes" id="UP000001072"/>
    </source>
</evidence>
<dbReference type="PANTHER" id="PTHR28062:SF1">
    <property type="entry name" value="TRANSMEMBRANE PROTEIN"/>
    <property type="match status" value="1"/>
</dbReference>
<dbReference type="eggNOG" id="KOG4539">
    <property type="taxonomic scope" value="Eukaryota"/>
</dbReference>
<keyword evidence="4" id="KW-1185">Reference proteome</keyword>
<keyword evidence="2" id="KW-0812">Transmembrane</keyword>
<dbReference type="PANTHER" id="PTHR28062">
    <property type="entry name" value="K+-H+ EXCHANGE-LIKE PROTEIN"/>
    <property type="match status" value="1"/>
</dbReference>
<gene>
    <name evidence="3" type="ORF">MELLADRAFT_108242</name>
</gene>
<dbReference type="OrthoDB" id="5562676at2759"/>
<dbReference type="Proteomes" id="UP000001072">
    <property type="component" value="Unassembled WGS sequence"/>
</dbReference>
<dbReference type="InParanoid" id="F4RSF9"/>
<dbReference type="HOGENOM" id="CLU_043838_1_0_1"/>
<organism evidence="4">
    <name type="scientific">Melampsora larici-populina (strain 98AG31 / pathotype 3-4-7)</name>
    <name type="common">Poplar leaf rust fungus</name>
    <dbReference type="NCBI Taxonomy" id="747676"/>
    <lineage>
        <taxon>Eukaryota</taxon>
        <taxon>Fungi</taxon>
        <taxon>Dikarya</taxon>
        <taxon>Basidiomycota</taxon>
        <taxon>Pucciniomycotina</taxon>
        <taxon>Pucciniomycetes</taxon>
        <taxon>Pucciniales</taxon>
        <taxon>Melampsoraceae</taxon>
        <taxon>Melampsora</taxon>
    </lineage>
</organism>
<dbReference type="RefSeq" id="XP_007412138.1">
    <property type="nucleotide sequence ID" value="XM_007412076.1"/>
</dbReference>
<keyword evidence="2" id="KW-0472">Membrane</keyword>